<evidence type="ECO:0000256" key="7">
    <source>
        <dbReference type="SAM" id="Coils"/>
    </source>
</evidence>
<comment type="similarity">
    <text evidence="5">Belongs to the methyl-accepting chemotaxis (MCP) protein family.</text>
</comment>
<feature type="region of interest" description="Disordered" evidence="8">
    <location>
        <begin position="554"/>
        <end position="575"/>
    </location>
</feature>
<evidence type="ECO:0000256" key="6">
    <source>
        <dbReference type="PROSITE-ProRule" id="PRU00284"/>
    </source>
</evidence>
<evidence type="ECO:0000256" key="8">
    <source>
        <dbReference type="SAM" id="MobiDB-lite"/>
    </source>
</evidence>
<evidence type="ECO:0000256" key="5">
    <source>
        <dbReference type="ARBA" id="ARBA00029447"/>
    </source>
</evidence>
<dbReference type="Pfam" id="PF00672">
    <property type="entry name" value="HAMP"/>
    <property type="match status" value="1"/>
</dbReference>
<gene>
    <name evidence="12" type="ORF">DFR56_108128</name>
</gene>
<name>A0A2V3VWE4_9BACI</name>
<dbReference type="GO" id="GO:0005886">
    <property type="term" value="C:plasma membrane"/>
    <property type="evidence" value="ECO:0007669"/>
    <property type="project" value="UniProtKB-SubCell"/>
</dbReference>
<dbReference type="PANTHER" id="PTHR32089">
    <property type="entry name" value="METHYL-ACCEPTING CHEMOTAXIS PROTEIN MCPB"/>
    <property type="match status" value="1"/>
</dbReference>
<dbReference type="GO" id="GO:0007165">
    <property type="term" value="P:signal transduction"/>
    <property type="evidence" value="ECO:0007669"/>
    <property type="project" value="UniProtKB-KW"/>
</dbReference>
<keyword evidence="9" id="KW-1133">Transmembrane helix</keyword>
<comment type="caution">
    <text evidence="12">The sequence shown here is derived from an EMBL/GenBank/DDBJ whole genome shotgun (WGS) entry which is preliminary data.</text>
</comment>
<dbReference type="Pfam" id="PF00015">
    <property type="entry name" value="MCPsignal"/>
    <property type="match status" value="1"/>
</dbReference>
<dbReference type="SMART" id="SM00304">
    <property type="entry name" value="HAMP"/>
    <property type="match status" value="1"/>
</dbReference>
<comment type="subcellular location">
    <subcellularLocation>
        <location evidence="1">Cell membrane</location>
    </subcellularLocation>
</comment>
<evidence type="ECO:0000313" key="12">
    <source>
        <dbReference type="EMBL" id="PXW86313.1"/>
    </source>
</evidence>
<dbReference type="Proteomes" id="UP000247978">
    <property type="component" value="Unassembled WGS sequence"/>
</dbReference>
<dbReference type="PRINTS" id="PR00260">
    <property type="entry name" value="CHEMTRNSDUCR"/>
</dbReference>
<dbReference type="AlphaFoldDB" id="A0A2V3VWE4"/>
<dbReference type="RefSeq" id="WP_110395725.1">
    <property type="nucleotide sequence ID" value="NZ_JBHUHB010000001.1"/>
</dbReference>
<feature type="domain" description="HAMP" evidence="11">
    <location>
        <begin position="238"/>
        <end position="291"/>
    </location>
</feature>
<feature type="compositionally biased region" description="Low complexity" evidence="8">
    <location>
        <begin position="554"/>
        <end position="569"/>
    </location>
</feature>
<evidence type="ECO:0000256" key="9">
    <source>
        <dbReference type="SAM" id="Phobius"/>
    </source>
</evidence>
<keyword evidence="7" id="KW-0175">Coiled coil</keyword>
<dbReference type="CDD" id="cd11386">
    <property type="entry name" value="MCP_signal"/>
    <property type="match status" value="1"/>
</dbReference>
<dbReference type="PROSITE" id="PS50111">
    <property type="entry name" value="CHEMOTAXIS_TRANSDUC_2"/>
    <property type="match status" value="1"/>
</dbReference>
<keyword evidence="3 9" id="KW-0472">Membrane</keyword>
<dbReference type="SUPFAM" id="SSF58104">
    <property type="entry name" value="Methyl-accepting chemotaxis protein (MCP) signaling domain"/>
    <property type="match status" value="1"/>
</dbReference>
<dbReference type="InterPro" id="IPR003660">
    <property type="entry name" value="HAMP_dom"/>
</dbReference>
<feature type="transmembrane region" description="Helical" evidence="9">
    <location>
        <begin position="215"/>
        <end position="236"/>
    </location>
</feature>
<keyword evidence="2" id="KW-1003">Cell membrane</keyword>
<dbReference type="Gene3D" id="1.10.8.500">
    <property type="entry name" value="HAMP domain in histidine kinase"/>
    <property type="match status" value="1"/>
</dbReference>
<proteinExistence type="inferred from homology"/>
<accession>A0A2V3VWE4</accession>
<keyword evidence="9" id="KW-0812">Transmembrane</keyword>
<evidence type="ECO:0000313" key="13">
    <source>
        <dbReference type="Proteomes" id="UP000247978"/>
    </source>
</evidence>
<keyword evidence="13" id="KW-1185">Reference proteome</keyword>
<feature type="domain" description="Methyl-accepting transducer" evidence="10">
    <location>
        <begin position="310"/>
        <end position="553"/>
    </location>
</feature>
<keyword evidence="4 6" id="KW-0807">Transducer</keyword>
<evidence type="ECO:0000256" key="3">
    <source>
        <dbReference type="ARBA" id="ARBA00023136"/>
    </source>
</evidence>
<evidence type="ECO:0000256" key="1">
    <source>
        <dbReference type="ARBA" id="ARBA00004236"/>
    </source>
</evidence>
<dbReference type="GO" id="GO:0006935">
    <property type="term" value="P:chemotaxis"/>
    <property type="evidence" value="ECO:0007669"/>
    <property type="project" value="InterPro"/>
</dbReference>
<dbReference type="CDD" id="cd06225">
    <property type="entry name" value="HAMP"/>
    <property type="match status" value="1"/>
</dbReference>
<reference evidence="12 13" key="1">
    <citation type="submission" date="2018-05" db="EMBL/GenBank/DDBJ databases">
        <title>Genomic Encyclopedia of Type Strains, Phase IV (KMG-IV): sequencing the most valuable type-strain genomes for metagenomic binning, comparative biology and taxonomic classification.</title>
        <authorList>
            <person name="Goeker M."/>
        </authorList>
    </citation>
    <scope>NUCLEOTIDE SEQUENCE [LARGE SCALE GENOMIC DNA]</scope>
    <source>
        <strain evidence="12 13">DSM 28556</strain>
    </source>
</reference>
<evidence type="ECO:0000259" key="11">
    <source>
        <dbReference type="PROSITE" id="PS50885"/>
    </source>
</evidence>
<dbReference type="PROSITE" id="PS50885">
    <property type="entry name" value="HAMP"/>
    <property type="match status" value="1"/>
</dbReference>
<evidence type="ECO:0000259" key="10">
    <source>
        <dbReference type="PROSITE" id="PS50111"/>
    </source>
</evidence>
<protein>
    <submittedName>
        <fullName evidence="12">Methyl-accepting chemotaxis protein</fullName>
    </submittedName>
</protein>
<dbReference type="InterPro" id="IPR004090">
    <property type="entry name" value="Chemotax_Me-accpt_rcpt"/>
</dbReference>
<organism evidence="12 13">
    <name type="scientific">Pseudogracilibacillus auburnensis</name>
    <dbReference type="NCBI Taxonomy" id="1494959"/>
    <lineage>
        <taxon>Bacteria</taxon>
        <taxon>Bacillati</taxon>
        <taxon>Bacillota</taxon>
        <taxon>Bacilli</taxon>
        <taxon>Bacillales</taxon>
        <taxon>Bacillaceae</taxon>
        <taxon>Pseudogracilibacillus</taxon>
    </lineage>
</organism>
<dbReference type="Gene3D" id="1.10.287.950">
    <property type="entry name" value="Methyl-accepting chemotaxis protein"/>
    <property type="match status" value="1"/>
</dbReference>
<dbReference type="SMART" id="SM00283">
    <property type="entry name" value="MA"/>
    <property type="match status" value="1"/>
</dbReference>
<sequence length="596" mass="65362">MKNKVKAFFSSFRLKKRQQKKRNGKEKSKLRSMSFLNNISIGNKYLLAFSISIILFISATVIVFFQLKSAEENVNDIIQKNQLASDMAQLALYVEQQDSLISNYIIVGNNRYVDDFKAINEELNDTFSRLESQFDDEENKFLFARVVENNEKIADIFLNSIALDDVDESKIIYSQIQIGTQKTSSVALINRLIEAVNEEQGQSVINVNNSMSKSAFILLIANIISITVGIIIMVVISRLISTYLKRVVAITNDIADGDLTVEQFDYKGKDEIGQLAGAVNTLNHNMKNVIHKVAQASDSVSSSSDILTLSAREVKEGSDQMVVTMEELATGAETQANSASNLSEQMKHFVDSVRTSQEEGQSIANSSEDVLVLTSDGSDLMKQSVKQMGKIDTIVSDAVDKVRGLDAQSDEISQLVQVVKDIADQTNLLALNAAIEAARAGEHGRGFAVVADEVRKLAEQVTSSVTEITNIVTNIQAETNDVVSSLNDGYKEVKEGISQIEKTGESFETIDGSVSSMVHNILSVANRLKEIAENSEQMNNLIEDIAAVSEEAAAGVEQSSASTQETSSSMDEISRNADELSELAEQLKNEIAVFKL</sequence>
<feature type="coiled-coil region" evidence="7">
    <location>
        <begin position="113"/>
        <end position="140"/>
    </location>
</feature>
<dbReference type="GO" id="GO:0004888">
    <property type="term" value="F:transmembrane signaling receptor activity"/>
    <property type="evidence" value="ECO:0007669"/>
    <property type="project" value="InterPro"/>
</dbReference>
<evidence type="ECO:0000256" key="2">
    <source>
        <dbReference type="ARBA" id="ARBA00022475"/>
    </source>
</evidence>
<dbReference type="EMBL" id="QJJQ01000008">
    <property type="protein sequence ID" value="PXW86313.1"/>
    <property type="molecule type" value="Genomic_DNA"/>
</dbReference>
<dbReference type="InterPro" id="IPR004089">
    <property type="entry name" value="MCPsignal_dom"/>
</dbReference>
<dbReference type="OrthoDB" id="9804712at2"/>
<dbReference type="PANTHER" id="PTHR32089:SF112">
    <property type="entry name" value="LYSOZYME-LIKE PROTEIN-RELATED"/>
    <property type="match status" value="1"/>
</dbReference>
<evidence type="ECO:0000256" key="4">
    <source>
        <dbReference type="ARBA" id="ARBA00023224"/>
    </source>
</evidence>